<dbReference type="AlphaFoldDB" id="A0A5B7J9A2"/>
<evidence type="ECO:0000313" key="3">
    <source>
        <dbReference type="Proteomes" id="UP000324222"/>
    </source>
</evidence>
<comment type="caution">
    <text evidence="2">The sequence shown here is derived from an EMBL/GenBank/DDBJ whole genome shotgun (WGS) entry which is preliminary data.</text>
</comment>
<name>A0A5B7J9A2_PORTR</name>
<keyword evidence="3" id="KW-1185">Reference proteome</keyword>
<dbReference type="EMBL" id="VSRR010092417">
    <property type="protein sequence ID" value="MPC92762.1"/>
    <property type="molecule type" value="Genomic_DNA"/>
</dbReference>
<sequence>MPYQFQDSDICLAALHAGVITNLGTKITITRQEDFTNDLFGTAKNRIVSEDKRLSDESFKVYKVESTEKVEGKFDSGFYKYCLK</sequence>
<dbReference type="InterPro" id="IPR004043">
    <property type="entry name" value="LCCL"/>
</dbReference>
<protein>
    <recommendedName>
        <fullName evidence="1">LCCL domain-containing protein</fullName>
    </recommendedName>
</protein>
<dbReference type="Proteomes" id="UP000324222">
    <property type="component" value="Unassembled WGS sequence"/>
</dbReference>
<accession>A0A5B7J9A2</accession>
<dbReference type="Pfam" id="PF03815">
    <property type="entry name" value="LCCL"/>
    <property type="match status" value="1"/>
</dbReference>
<reference evidence="2 3" key="1">
    <citation type="submission" date="2019-05" db="EMBL/GenBank/DDBJ databases">
        <title>Another draft genome of Portunus trituberculatus and its Hox gene families provides insights of decapod evolution.</title>
        <authorList>
            <person name="Jeong J.-H."/>
            <person name="Song I."/>
            <person name="Kim S."/>
            <person name="Choi T."/>
            <person name="Kim D."/>
            <person name="Ryu S."/>
            <person name="Kim W."/>
        </authorList>
    </citation>
    <scope>NUCLEOTIDE SEQUENCE [LARGE SCALE GENOMIC DNA]</scope>
    <source>
        <tissue evidence="2">Muscle</tissue>
    </source>
</reference>
<dbReference type="SUPFAM" id="SSF69848">
    <property type="entry name" value="LCCL domain"/>
    <property type="match status" value="1"/>
</dbReference>
<gene>
    <name evidence="2" type="ORF">E2C01_087868</name>
</gene>
<dbReference type="InterPro" id="IPR036609">
    <property type="entry name" value="LCCL_sf"/>
</dbReference>
<proteinExistence type="predicted"/>
<evidence type="ECO:0000313" key="2">
    <source>
        <dbReference type="EMBL" id="MPC92762.1"/>
    </source>
</evidence>
<feature type="domain" description="LCCL" evidence="1">
    <location>
        <begin position="6"/>
        <end position="59"/>
    </location>
</feature>
<dbReference type="Gene3D" id="2.170.130.20">
    <property type="entry name" value="LCCL-like domain"/>
    <property type="match status" value="1"/>
</dbReference>
<organism evidence="2 3">
    <name type="scientific">Portunus trituberculatus</name>
    <name type="common">Swimming crab</name>
    <name type="synonym">Neptunus trituberculatus</name>
    <dbReference type="NCBI Taxonomy" id="210409"/>
    <lineage>
        <taxon>Eukaryota</taxon>
        <taxon>Metazoa</taxon>
        <taxon>Ecdysozoa</taxon>
        <taxon>Arthropoda</taxon>
        <taxon>Crustacea</taxon>
        <taxon>Multicrustacea</taxon>
        <taxon>Malacostraca</taxon>
        <taxon>Eumalacostraca</taxon>
        <taxon>Eucarida</taxon>
        <taxon>Decapoda</taxon>
        <taxon>Pleocyemata</taxon>
        <taxon>Brachyura</taxon>
        <taxon>Eubrachyura</taxon>
        <taxon>Portunoidea</taxon>
        <taxon>Portunidae</taxon>
        <taxon>Portuninae</taxon>
        <taxon>Portunus</taxon>
    </lineage>
</organism>
<evidence type="ECO:0000259" key="1">
    <source>
        <dbReference type="Pfam" id="PF03815"/>
    </source>
</evidence>
<dbReference type="OrthoDB" id="6372953at2759"/>